<gene>
    <name evidence="1" type="ORF">H8698_07335</name>
</gene>
<proteinExistence type="predicted"/>
<evidence type="ECO:0000313" key="1">
    <source>
        <dbReference type="EMBL" id="MBC8540787.1"/>
    </source>
</evidence>
<name>A0A926DN75_9FIRM</name>
<dbReference type="AlphaFoldDB" id="A0A926DN75"/>
<dbReference type="Proteomes" id="UP000611762">
    <property type="component" value="Unassembled WGS sequence"/>
</dbReference>
<comment type="caution">
    <text evidence="1">The sequence shown here is derived from an EMBL/GenBank/DDBJ whole genome shotgun (WGS) entry which is preliminary data.</text>
</comment>
<organism evidence="1 2">
    <name type="scientific">Congzhengia minquanensis</name>
    <dbReference type="NCBI Taxonomy" id="2763657"/>
    <lineage>
        <taxon>Bacteria</taxon>
        <taxon>Bacillati</taxon>
        <taxon>Bacillota</taxon>
        <taxon>Clostridia</taxon>
        <taxon>Eubacteriales</taxon>
        <taxon>Oscillospiraceae</taxon>
        <taxon>Congzhengia</taxon>
    </lineage>
</organism>
<sequence length="57" mass="6630">MTNYERVKNMSVEEMANFILTISDDEEIFCKIINGKFIYGSVCEVMQWLESEVTDNA</sequence>
<dbReference type="RefSeq" id="WP_249311935.1">
    <property type="nucleotide sequence ID" value="NZ_JACRSU010000002.1"/>
</dbReference>
<protein>
    <submittedName>
        <fullName evidence="1">Uncharacterized protein</fullName>
    </submittedName>
</protein>
<dbReference type="EMBL" id="JACRSU010000002">
    <property type="protein sequence ID" value="MBC8540787.1"/>
    <property type="molecule type" value="Genomic_DNA"/>
</dbReference>
<evidence type="ECO:0000313" key="2">
    <source>
        <dbReference type="Proteomes" id="UP000611762"/>
    </source>
</evidence>
<accession>A0A926DN75</accession>
<reference evidence="1" key="1">
    <citation type="submission" date="2020-08" db="EMBL/GenBank/DDBJ databases">
        <title>Genome public.</title>
        <authorList>
            <person name="Liu C."/>
            <person name="Sun Q."/>
        </authorList>
    </citation>
    <scope>NUCLEOTIDE SEQUENCE</scope>
    <source>
        <strain evidence="1">H8</strain>
    </source>
</reference>
<keyword evidence="2" id="KW-1185">Reference proteome</keyword>